<dbReference type="EMBL" id="JAUESC010000003">
    <property type="protein sequence ID" value="KAK0599977.1"/>
    <property type="molecule type" value="Genomic_DNA"/>
</dbReference>
<evidence type="ECO:0000313" key="2">
    <source>
        <dbReference type="EMBL" id="KAK0599977.1"/>
    </source>
</evidence>
<sequence length="304" mass="34643">MMENVRVGWIESSTVGSQGFRLSSKVKSVKLRMKRWRLDKRNSATSFKSLEDNLGRVEDSAAVARWTEYLRDQRLRIISEMWSWNQQVDSSMPRASKKQKGKGVSSNGSNNGVRHSGYVGRLEQNLGRAILSERNINLNNLIESDVPQQVIFMSSSMKPSRQITITVYELAKLLYCIKHQERLDVGKIIRRAIIRAESVANLVLPFPALIIYFCEQAGLQPEERDRLAQMDGPLNSRTFNDISAQRNEVGLRPVATRKRQRKDAIAHAAEEAAEEDPGAVPTGDHRTNWVDEILRKRDWVDTLL</sequence>
<evidence type="ECO:0000256" key="1">
    <source>
        <dbReference type="SAM" id="MobiDB-lite"/>
    </source>
</evidence>
<dbReference type="Proteomes" id="UP001168877">
    <property type="component" value="Unassembled WGS sequence"/>
</dbReference>
<reference evidence="2" key="1">
    <citation type="journal article" date="2022" name="Plant J.">
        <title>Strategies of tolerance reflected in two North American maple genomes.</title>
        <authorList>
            <person name="McEvoy S.L."/>
            <person name="Sezen U.U."/>
            <person name="Trouern-Trend A."/>
            <person name="McMahon S.M."/>
            <person name="Schaberg P.G."/>
            <person name="Yang J."/>
            <person name="Wegrzyn J.L."/>
            <person name="Swenson N.G."/>
        </authorList>
    </citation>
    <scope>NUCLEOTIDE SEQUENCE</scope>
    <source>
        <strain evidence="2">NS2018</strain>
    </source>
</reference>
<gene>
    <name evidence="2" type="ORF">LWI29_010390</name>
</gene>
<keyword evidence="3" id="KW-1185">Reference proteome</keyword>
<protein>
    <submittedName>
        <fullName evidence="2">Uncharacterized protein</fullName>
    </submittedName>
</protein>
<comment type="caution">
    <text evidence="2">The sequence shown here is derived from an EMBL/GenBank/DDBJ whole genome shotgun (WGS) entry which is preliminary data.</text>
</comment>
<dbReference type="AlphaFoldDB" id="A0AA39SUJ6"/>
<proteinExistence type="predicted"/>
<evidence type="ECO:0000313" key="3">
    <source>
        <dbReference type="Proteomes" id="UP001168877"/>
    </source>
</evidence>
<reference evidence="2" key="2">
    <citation type="submission" date="2023-06" db="EMBL/GenBank/DDBJ databases">
        <authorList>
            <person name="Swenson N.G."/>
            <person name="Wegrzyn J.L."/>
            <person name="Mcevoy S.L."/>
        </authorList>
    </citation>
    <scope>NUCLEOTIDE SEQUENCE</scope>
    <source>
        <strain evidence="2">NS2018</strain>
        <tissue evidence="2">Leaf</tissue>
    </source>
</reference>
<organism evidence="2 3">
    <name type="scientific">Acer saccharum</name>
    <name type="common">Sugar maple</name>
    <dbReference type="NCBI Taxonomy" id="4024"/>
    <lineage>
        <taxon>Eukaryota</taxon>
        <taxon>Viridiplantae</taxon>
        <taxon>Streptophyta</taxon>
        <taxon>Embryophyta</taxon>
        <taxon>Tracheophyta</taxon>
        <taxon>Spermatophyta</taxon>
        <taxon>Magnoliopsida</taxon>
        <taxon>eudicotyledons</taxon>
        <taxon>Gunneridae</taxon>
        <taxon>Pentapetalae</taxon>
        <taxon>rosids</taxon>
        <taxon>malvids</taxon>
        <taxon>Sapindales</taxon>
        <taxon>Sapindaceae</taxon>
        <taxon>Hippocastanoideae</taxon>
        <taxon>Acereae</taxon>
        <taxon>Acer</taxon>
    </lineage>
</organism>
<name>A0AA39SUJ6_ACESA</name>
<feature type="region of interest" description="Disordered" evidence="1">
    <location>
        <begin position="256"/>
        <end position="285"/>
    </location>
</feature>
<accession>A0AA39SUJ6</accession>
<feature type="compositionally biased region" description="Low complexity" evidence="1">
    <location>
        <begin position="102"/>
        <end position="113"/>
    </location>
</feature>
<feature type="region of interest" description="Disordered" evidence="1">
    <location>
        <begin position="89"/>
        <end position="115"/>
    </location>
</feature>